<proteinExistence type="predicted"/>
<feature type="transmembrane region" description="Helical" evidence="1">
    <location>
        <begin position="181"/>
        <end position="198"/>
    </location>
</feature>
<keyword evidence="1" id="KW-0812">Transmembrane</keyword>
<accession>A0AAQ0IG44</accession>
<feature type="transmembrane region" description="Helical" evidence="1">
    <location>
        <begin position="157"/>
        <end position="175"/>
    </location>
</feature>
<keyword evidence="1" id="KW-0472">Membrane</keyword>
<feature type="transmembrane region" description="Helical" evidence="1">
    <location>
        <begin position="124"/>
        <end position="145"/>
    </location>
</feature>
<dbReference type="EMBL" id="CP063367">
    <property type="protein sequence ID" value="QUM69320.1"/>
    <property type="molecule type" value="Genomic_DNA"/>
</dbReference>
<evidence type="ECO:0000313" key="3">
    <source>
        <dbReference type="Proteomes" id="UP000675994"/>
    </source>
</evidence>
<name>A0AAQ0IG44_9STAP</name>
<protein>
    <submittedName>
        <fullName evidence="2">Uncharacterized protein</fullName>
    </submittedName>
</protein>
<keyword evidence="1" id="KW-1133">Transmembrane helix</keyword>
<dbReference type="Proteomes" id="UP000675994">
    <property type="component" value="Chromosome"/>
</dbReference>
<evidence type="ECO:0000256" key="1">
    <source>
        <dbReference type="SAM" id="Phobius"/>
    </source>
</evidence>
<feature type="transmembrane region" description="Helical" evidence="1">
    <location>
        <begin position="39"/>
        <end position="61"/>
    </location>
</feature>
<dbReference type="AlphaFoldDB" id="A0AAQ0IG44"/>
<sequence>MKTKYQFLIVVLVMLGTYYIFGINKYIDYWLNFFIIKSSWSEFVCISVIITFIAVPFHMYINNRIKHINQINEKFLEERSKKDFDIENFKKNVEIPSGNFIYKGIIPITLLIGLGLKISNHFSLKLPLLLVILLYIFTFISTFYYSSNFIKNIINKCFTRYIVLLVVSVIILYILSVEEQLFLLTFSIIIYLSSRLSFIRKLTNITKV</sequence>
<feature type="transmembrane region" description="Helical" evidence="1">
    <location>
        <begin position="7"/>
        <end position="27"/>
    </location>
</feature>
<organism evidence="2 3">
    <name type="scientific">Staphylococcus delphini</name>
    <dbReference type="NCBI Taxonomy" id="53344"/>
    <lineage>
        <taxon>Bacteria</taxon>
        <taxon>Bacillati</taxon>
        <taxon>Bacillota</taxon>
        <taxon>Bacilli</taxon>
        <taxon>Bacillales</taxon>
        <taxon>Staphylococcaceae</taxon>
        <taxon>Staphylococcus</taxon>
        <taxon>Staphylococcus intermedius group</taxon>
    </lineage>
</organism>
<evidence type="ECO:0000313" key="2">
    <source>
        <dbReference type="EMBL" id="QUM69320.1"/>
    </source>
</evidence>
<dbReference type="RefSeq" id="WP_096663075.1">
    <property type="nucleotide sequence ID" value="NZ_CP063367.1"/>
</dbReference>
<reference evidence="2" key="1">
    <citation type="journal article" date="2021" name="Front. Microbiol.">
        <title>Presence and Characterization of a Novel cfr-Carrying Tn558 Transposon Derivative in Staphylococcus delphini Isolated From Retail Food.</title>
        <authorList>
            <person name="Zhang F."/>
            <person name="Wu S."/>
            <person name="Huang J."/>
            <person name="Yang R."/>
            <person name="Zhang J."/>
            <person name="Lei T."/>
            <person name="Dai J."/>
            <person name="Ding Y."/>
            <person name="Xue L."/>
            <person name="Wang J."/>
            <person name="Chen M."/>
            <person name="Wu Q."/>
        </authorList>
    </citation>
    <scope>NUCLEOTIDE SEQUENCE</scope>
    <source>
        <strain evidence="2">2794-1</strain>
    </source>
</reference>
<gene>
    <name evidence="2" type="ORF">IPU22_12390</name>
</gene>
<feature type="transmembrane region" description="Helical" evidence="1">
    <location>
        <begin position="100"/>
        <end position="118"/>
    </location>
</feature>